<feature type="compositionally biased region" description="Polar residues" evidence="1">
    <location>
        <begin position="133"/>
        <end position="142"/>
    </location>
</feature>
<dbReference type="InterPro" id="IPR013894">
    <property type="entry name" value="RMI1_OB"/>
</dbReference>
<dbReference type="InterPro" id="IPR042470">
    <property type="entry name" value="RMI1_N_C_sf"/>
</dbReference>
<dbReference type="PANTHER" id="PTHR10622:SF10">
    <property type="entry name" value="HET DOMAIN-CONTAINING PROTEIN"/>
    <property type="match status" value="1"/>
</dbReference>
<accession>A0ABR2UVD1</accession>
<feature type="region of interest" description="Disordered" evidence="1">
    <location>
        <begin position="125"/>
        <end position="162"/>
    </location>
</feature>
<evidence type="ECO:0000259" key="3">
    <source>
        <dbReference type="Pfam" id="PF21000"/>
    </source>
</evidence>
<reference evidence="4 5" key="1">
    <citation type="journal article" date="2024" name="J. Plant Pathol.">
        <title>Sequence and assembly of the genome of Seiridium unicorne, isolate CBS 538.82, causal agent of cypress canker disease.</title>
        <authorList>
            <person name="Scali E."/>
            <person name="Rocca G.D."/>
            <person name="Danti R."/>
            <person name="Garbelotto M."/>
            <person name="Barberini S."/>
            <person name="Baroncelli R."/>
            <person name="Emiliani G."/>
        </authorList>
    </citation>
    <scope>NUCLEOTIDE SEQUENCE [LARGE SCALE GENOMIC DNA]</scope>
    <source>
        <strain evidence="4 5">BM-138-508</strain>
    </source>
</reference>
<feature type="domain" description="RMI1 N-terminal" evidence="3">
    <location>
        <begin position="17"/>
        <end position="54"/>
    </location>
</feature>
<dbReference type="SMART" id="SM01161">
    <property type="entry name" value="DUF1767"/>
    <property type="match status" value="1"/>
</dbReference>
<protein>
    <recommendedName>
        <fullName evidence="6">RecQ mediated genome instability protein 1 N-terminal domain-containing protein</fullName>
    </recommendedName>
</protein>
<gene>
    <name evidence="4" type="ORF">SUNI508_08187</name>
</gene>
<feature type="domain" description="RecQ mediated genome instability protein 1 OB-fold" evidence="2">
    <location>
        <begin position="66"/>
        <end position="236"/>
    </location>
</feature>
<evidence type="ECO:0000313" key="4">
    <source>
        <dbReference type="EMBL" id="KAK9418226.1"/>
    </source>
</evidence>
<dbReference type="Pfam" id="PF21000">
    <property type="entry name" value="RMI1_N_N"/>
    <property type="match status" value="1"/>
</dbReference>
<evidence type="ECO:0000313" key="5">
    <source>
        <dbReference type="Proteomes" id="UP001408356"/>
    </source>
</evidence>
<dbReference type="Gene3D" id="2.40.50.770">
    <property type="entry name" value="RecQ-mediated genome instability protein Rmi1, C-terminal domain"/>
    <property type="match status" value="1"/>
</dbReference>
<dbReference type="PANTHER" id="PTHR10622">
    <property type="entry name" value="HET DOMAIN-CONTAINING PROTEIN"/>
    <property type="match status" value="1"/>
</dbReference>
<dbReference type="Pfam" id="PF08585">
    <property type="entry name" value="RMI1_N_C"/>
    <property type="match status" value="1"/>
</dbReference>
<name>A0ABR2UVD1_9PEZI</name>
<dbReference type="InterPro" id="IPR049363">
    <property type="entry name" value="RMI1_N"/>
</dbReference>
<evidence type="ECO:0000256" key="1">
    <source>
        <dbReference type="SAM" id="MobiDB-lite"/>
    </source>
</evidence>
<comment type="caution">
    <text evidence="4">The sequence shown here is derived from an EMBL/GenBank/DDBJ whole genome shotgun (WGS) entry which is preliminary data.</text>
</comment>
<sequence length="376" mass="40729">MDIASQVRSSLQGQGLPAPTLAWVRSVMPNRNPMPPLPALTATAKARLMATDITNAGVLDVSASAFPPNITNQEVKETRLSRDVLVQVLDIDNLTKSKWEQVEELEAIARGEQTRGREVIRLPAAGEEDEEGSVSSASTQAIATGPNLRGGPPGSGTTPKNSTHRLVLQDWKGQRVYGLELKRIDKIGVGTLNIGEKILLKKGTVVARGMVLLEPTMCTIVGGKVEAWQKAWVDGRLTRLREAAGEGILIEALPFQLDIQAHLFRSLAAGGQRIKLGYTFSRSPDIAMRLRNSVTFELQEFVDNEIPTYAILSHTWGRDEVTFSELEAAAKAELGMMGDEVVIKVASSVNPSTYVPIHISRSTEVPLASSSEAVAY</sequence>
<evidence type="ECO:0008006" key="6">
    <source>
        <dbReference type="Google" id="ProtNLM"/>
    </source>
</evidence>
<keyword evidence="5" id="KW-1185">Reference proteome</keyword>
<organism evidence="4 5">
    <name type="scientific">Seiridium unicorne</name>
    <dbReference type="NCBI Taxonomy" id="138068"/>
    <lineage>
        <taxon>Eukaryota</taxon>
        <taxon>Fungi</taxon>
        <taxon>Dikarya</taxon>
        <taxon>Ascomycota</taxon>
        <taxon>Pezizomycotina</taxon>
        <taxon>Sordariomycetes</taxon>
        <taxon>Xylariomycetidae</taxon>
        <taxon>Amphisphaeriales</taxon>
        <taxon>Sporocadaceae</taxon>
        <taxon>Seiridium</taxon>
    </lineage>
</organism>
<dbReference type="Proteomes" id="UP001408356">
    <property type="component" value="Unassembled WGS sequence"/>
</dbReference>
<proteinExistence type="predicted"/>
<dbReference type="EMBL" id="JARVKF010000392">
    <property type="protein sequence ID" value="KAK9418226.1"/>
    <property type="molecule type" value="Genomic_DNA"/>
</dbReference>
<evidence type="ECO:0000259" key="2">
    <source>
        <dbReference type="Pfam" id="PF08585"/>
    </source>
</evidence>